<dbReference type="EMBL" id="UGGP01000001">
    <property type="protein sequence ID" value="STO08429.1"/>
    <property type="molecule type" value="Genomic_DNA"/>
</dbReference>
<dbReference type="InterPro" id="IPR058582">
    <property type="entry name" value="KH_NusA_2nd"/>
</dbReference>
<evidence type="ECO:0000313" key="10">
    <source>
        <dbReference type="EMBL" id="STO08429.1"/>
    </source>
</evidence>
<dbReference type="InterPro" id="IPR012340">
    <property type="entry name" value="NA-bd_OB-fold"/>
</dbReference>
<keyword evidence="2 7" id="KW-0963">Cytoplasm</keyword>
<dbReference type="Gene3D" id="2.40.50.140">
    <property type="entry name" value="Nucleic acid-binding proteins"/>
    <property type="match status" value="1"/>
</dbReference>
<dbReference type="PANTHER" id="PTHR22648">
    <property type="entry name" value="TRANSCRIPTION TERMINATION FACTOR NUSA"/>
    <property type="match status" value="1"/>
</dbReference>
<evidence type="ECO:0000256" key="6">
    <source>
        <dbReference type="ARBA" id="ARBA00023163"/>
    </source>
</evidence>
<keyword evidence="3 7" id="KW-0889">Transcription antitermination</keyword>
<dbReference type="FunFam" id="3.30.300.20:FF:000002">
    <property type="entry name" value="Transcription termination/antitermination protein NusA"/>
    <property type="match status" value="1"/>
</dbReference>
<proteinExistence type="inferred from homology"/>
<dbReference type="PROSITE" id="PS50126">
    <property type="entry name" value="S1"/>
    <property type="match status" value="1"/>
</dbReference>
<dbReference type="GO" id="GO:0006353">
    <property type="term" value="P:DNA-templated transcription termination"/>
    <property type="evidence" value="ECO:0007669"/>
    <property type="project" value="UniProtKB-UniRule"/>
</dbReference>
<dbReference type="InterPro" id="IPR025249">
    <property type="entry name" value="TF_NusA_KH_1st"/>
</dbReference>
<comment type="similarity">
    <text evidence="7">Belongs to the NusA family.</text>
</comment>
<dbReference type="Pfam" id="PF13184">
    <property type="entry name" value="KH_NusA_1st"/>
    <property type="match status" value="1"/>
</dbReference>
<dbReference type="InterPro" id="IPR010213">
    <property type="entry name" value="TF_NusA"/>
</dbReference>
<dbReference type="SMART" id="SM00316">
    <property type="entry name" value="S1"/>
    <property type="match status" value="1"/>
</dbReference>
<dbReference type="Gene3D" id="3.30.1480.10">
    <property type="entry name" value="NusA, N-terminal domain"/>
    <property type="match status" value="1"/>
</dbReference>
<comment type="subunit">
    <text evidence="7">Monomer. Binds directly to the core enzyme of the DNA-dependent RNA polymerase and to nascent RNA.</text>
</comment>
<dbReference type="GO" id="GO:0031564">
    <property type="term" value="P:transcription antitermination"/>
    <property type="evidence" value="ECO:0007669"/>
    <property type="project" value="UniProtKB-UniRule"/>
</dbReference>
<dbReference type="InterPro" id="IPR030842">
    <property type="entry name" value="TF_NusA_bacterial"/>
</dbReference>
<dbReference type="Proteomes" id="UP000254060">
    <property type="component" value="Unassembled WGS sequence"/>
</dbReference>
<dbReference type="CDD" id="cd04455">
    <property type="entry name" value="S1_NusA"/>
    <property type="match status" value="1"/>
</dbReference>
<dbReference type="CDD" id="cd22529">
    <property type="entry name" value="KH-II_NusA_rpt2"/>
    <property type="match status" value="1"/>
</dbReference>
<dbReference type="STRING" id="1397694.GCA_000702585_02296"/>
<dbReference type="GO" id="GO:0003723">
    <property type="term" value="F:RNA binding"/>
    <property type="evidence" value="ECO:0007669"/>
    <property type="project" value="UniProtKB-UniRule"/>
</dbReference>
<dbReference type="FunFam" id="3.30.1480.10:FF:000002">
    <property type="entry name" value="Transcription termination/antitermination protein NusA"/>
    <property type="match status" value="1"/>
</dbReference>
<name>A0A377FUE9_9BACL</name>
<dbReference type="OrthoDB" id="9807233at2"/>
<dbReference type="SUPFAM" id="SSF50249">
    <property type="entry name" value="Nucleic acid-binding proteins"/>
    <property type="match status" value="1"/>
</dbReference>
<dbReference type="InterPro" id="IPR036555">
    <property type="entry name" value="NusA_N_sf"/>
</dbReference>
<gene>
    <name evidence="7 10" type="primary">nusA</name>
    <name evidence="10" type="ORF">NCTC13163_01800</name>
</gene>
<dbReference type="Gene3D" id="3.30.300.20">
    <property type="match status" value="2"/>
</dbReference>
<dbReference type="InterPro" id="IPR004087">
    <property type="entry name" value="KH_dom"/>
</dbReference>
<dbReference type="SMART" id="SM00322">
    <property type="entry name" value="KH"/>
    <property type="match status" value="2"/>
</dbReference>
<dbReference type="PANTHER" id="PTHR22648:SF0">
    <property type="entry name" value="TRANSCRIPTION TERMINATION_ANTITERMINATION PROTEIN NUSA"/>
    <property type="match status" value="1"/>
</dbReference>
<dbReference type="HAMAP" id="MF_00945_B">
    <property type="entry name" value="NusA_B"/>
    <property type="match status" value="1"/>
</dbReference>
<keyword evidence="1 7" id="KW-0806">Transcription termination</keyword>
<dbReference type="SMR" id="A0A377FUE9"/>
<dbReference type="AlphaFoldDB" id="A0A377FUE9"/>
<feature type="domain" description="S1 motif" evidence="9">
    <location>
        <begin position="136"/>
        <end position="203"/>
    </location>
</feature>
<dbReference type="SUPFAM" id="SSF54814">
    <property type="entry name" value="Prokaryotic type KH domain (KH-domain type II)"/>
    <property type="match status" value="2"/>
</dbReference>
<dbReference type="Pfam" id="PF00575">
    <property type="entry name" value="S1"/>
    <property type="match status" value="1"/>
</dbReference>
<dbReference type="InterPro" id="IPR015946">
    <property type="entry name" value="KH_dom-like_a/b"/>
</dbReference>
<dbReference type="RefSeq" id="WP_024370139.1">
    <property type="nucleotide sequence ID" value="NZ_UGGP01000001.1"/>
</dbReference>
<keyword evidence="6 7" id="KW-0804">Transcription</keyword>
<organism evidence="10 11">
    <name type="scientific">Exiguobacterium aurantiacum</name>
    <dbReference type="NCBI Taxonomy" id="33987"/>
    <lineage>
        <taxon>Bacteria</taxon>
        <taxon>Bacillati</taxon>
        <taxon>Bacillota</taxon>
        <taxon>Bacilli</taxon>
        <taxon>Bacillales</taxon>
        <taxon>Bacillales Family XII. Incertae Sedis</taxon>
        <taxon>Exiguobacterium</taxon>
    </lineage>
</organism>
<comment type="subcellular location">
    <subcellularLocation>
        <location evidence="7">Cytoplasm</location>
    </subcellularLocation>
</comment>
<keyword evidence="4 7" id="KW-0694">RNA-binding</keyword>
<dbReference type="GO" id="GO:0003700">
    <property type="term" value="F:DNA-binding transcription factor activity"/>
    <property type="evidence" value="ECO:0007669"/>
    <property type="project" value="InterPro"/>
</dbReference>
<accession>A0A377FUE9</accession>
<feature type="region of interest" description="Disordered" evidence="8">
    <location>
        <begin position="365"/>
        <end position="388"/>
    </location>
</feature>
<dbReference type="GO" id="GO:0005829">
    <property type="term" value="C:cytosol"/>
    <property type="evidence" value="ECO:0007669"/>
    <property type="project" value="TreeGrafter"/>
</dbReference>
<dbReference type="InterPro" id="IPR009019">
    <property type="entry name" value="KH_sf_prok-type"/>
</dbReference>
<evidence type="ECO:0000256" key="5">
    <source>
        <dbReference type="ARBA" id="ARBA00023015"/>
    </source>
</evidence>
<dbReference type="InterPro" id="IPR013735">
    <property type="entry name" value="TF_NusA_N"/>
</dbReference>
<evidence type="ECO:0000256" key="8">
    <source>
        <dbReference type="SAM" id="MobiDB-lite"/>
    </source>
</evidence>
<dbReference type="NCBIfam" id="TIGR01953">
    <property type="entry name" value="NusA"/>
    <property type="match status" value="1"/>
</dbReference>
<evidence type="ECO:0000256" key="3">
    <source>
        <dbReference type="ARBA" id="ARBA00022814"/>
    </source>
</evidence>
<evidence type="ECO:0000256" key="7">
    <source>
        <dbReference type="HAMAP-Rule" id="MF_00945"/>
    </source>
</evidence>
<evidence type="ECO:0000313" key="11">
    <source>
        <dbReference type="Proteomes" id="UP000254060"/>
    </source>
</evidence>
<dbReference type="FunFam" id="3.30.300.20:FF:000005">
    <property type="entry name" value="Transcription termination/antitermination protein NusA"/>
    <property type="match status" value="1"/>
</dbReference>
<reference evidence="10 11" key="1">
    <citation type="submission" date="2018-06" db="EMBL/GenBank/DDBJ databases">
        <authorList>
            <consortium name="Pathogen Informatics"/>
            <person name="Doyle S."/>
        </authorList>
    </citation>
    <scope>NUCLEOTIDE SEQUENCE [LARGE SCALE GENOMIC DNA]</scope>
    <source>
        <strain evidence="10 11">NCTC13163</strain>
    </source>
</reference>
<dbReference type="SUPFAM" id="SSF69705">
    <property type="entry name" value="Transcription factor NusA, N-terminal domain"/>
    <property type="match status" value="1"/>
</dbReference>
<evidence type="ECO:0000256" key="1">
    <source>
        <dbReference type="ARBA" id="ARBA00022472"/>
    </source>
</evidence>
<sequence length="388" mass="43299">MGPQLLTTIEQIANEKGIEKDIIIDALEQALISAYRRNVANPNEHVKVEFDQVTGDIRVFALIEVVERLTQPDQQLSLEEAHEIDPNYELGDFHKEEVTPSDFGRVAAMTAKQVVTQKMREAERERIYNHFADKEDEIMTGIVERFDPRNLYIGLENNIEAVLTPNEQMPNESYQIHDRIKVYVTKVDSTTKGSGAAIQVSRTHPGLLRRLFELEVPEIASGTVDVMSVSREAGDRSKIAVHSDIVDPVGACVGPKGQRVQTIVDELNGEKIDIVRWSEDPKEFVKNALSPAQVVAVYVNEPAKSTTVVVPDYQLSLAIGKRGQNARLAAKLTGWKIDIKSETDAEALDLFDTYAEKVESEPEIVHNEMEQADSVDVAVEPTAVKEEE</sequence>
<dbReference type="Pfam" id="PF26594">
    <property type="entry name" value="KH_NusA_2nd"/>
    <property type="match status" value="1"/>
</dbReference>
<dbReference type="PROSITE" id="PS50084">
    <property type="entry name" value="KH_TYPE_1"/>
    <property type="match status" value="1"/>
</dbReference>
<evidence type="ECO:0000256" key="2">
    <source>
        <dbReference type="ARBA" id="ARBA00022490"/>
    </source>
</evidence>
<dbReference type="Pfam" id="PF08529">
    <property type="entry name" value="NusA_N"/>
    <property type="match status" value="1"/>
</dbReference>
<comment type="function">
    <text evidence="7">Participates in both transcription termination and antitermination.</text>
</comment>
<dbReference type="InterPro" id="IPR003029">
    <property type="entry name" value="S1_domain"/>
</dbReference>
<evidence type="ECO:0000259" key="9">
    <source>
        <dbReference type="PROSITE" id="PS50126"/>
    </source>
</evidence>
<protein>
    <recommendedName>
        <fullName evidence="7">Transcription termination/antitermination protein NusA</fullName>
    </recommendedName>
</protein>
<evidence type="ECO:0000256" key="4">
    <source>
        <dbReference type="ARBA" id="ARBA00022884"/>
    </source>
</evidence>
<keyword evidence="5 7" id="KW-0805">Transcription regulation</keyword>
<dbReference type="CDD" id="cd02134">
    <property type="entry name" value="KH-II_NusA_rpt1"/>
    <property type="match status" value="1"/>
</dbReference>